<protein>
    <recommendedName>
        <fullName evidence="4">SnoaL-like protein</fullName>
    </recommendedName>
</protein>
<reference evidence="2 3" key="1">
    <citation type="submission" date="2018-07" db="EMBL/GenBank/DDBJ databases">
        <title>Genomic Encyclopedia of Type Strains, Phase III (KMG-III): the genomes of soil and plant-associated and newly described type strains.</title>
        <authorList>
            <person name="Whitman W."/>
        </authorList>
    </citation>
    <scope>NUCLEOTIDE SEQUENCE [LARGE SCALE GENOMIC DNA]</scope>
    <source>
        <strain evidence="2 3">CECT 7946</strain>
    </source>
</reference>
<comment type="caution">
    <text evidence="2">The sequence shown here is derived from an EMBL/GenBank/DDBJ whole genome shotgun (WGS) entry which is preliminary data.</text>
</comment>
<dbReference type="RefSeq" id="WP_147299154.1">
    <property type="nucleotide sequence ID" value="NZ_CANKZP010000001.1"/>
</dbReference>
<evidence type="ECO:0000256" key="1">
    <source>
        <dbReference type="SAM" id="SignalP"/>
    </source>
</evidence>
<feature type="chain" id="PRO_5017539621" description="SnoaL-like protein" evidence="1">
    <location>
        <begin position="22"/>
        <end position="171"/>
    </location>
</feature>
<evidence type="ECO:0000313" key="3">
    <source>
        <dbReference type="Proteomes" id="UP000256980"/>
    </source>
</evidence>
<dbReference type="EMBL" id="QRDV01000001">
    <property type="protein sequence ID" value="RED46354.1"/>
    <property type="molecule type" value="Genomic_DNA"/>
</dbReference>
<evidence type="ECO:0000313" key="2">
    <source>
        <dbReference type="EMBL" id="RED46354.1"/>
    </source>
</evidence>
<keyword evidence="3" id="KW-1185">Reference proteome</keyword>
<feature type="signal peptide" evidence="1">
    <location>
        <begin position="1"/>
        <end position="21"/>
    </location>
</feature>
<organism evidence="2 3">
    <name type="scientific">Winogradskyella eximia</name>
    <dbReference type="NCBI Taxonomy" id="262006"/>
    <lineage>
        <taxon>Bacteria</taxon>
        <taxon>Pseudomonadati</taxon>
        <taxon>Bacteroidota</taxon>
        <taxon>Flavobacteriia</taxon>
        <taxon>Flavobacteriales</taxon>
        <taxon>Flavobacteriaceae</taxon>
        <taxon>Winogradskyella</taxon>
    </lineage>
</organism>
<accession>A0A3D9HA39</accession>
<dbReference type="Proteomes" id="UP000256980">
    <property type="component" value="Unassembled WGS sequence"/>
</dbReference>
<name>A0A3D9HA39_9FLAO</name>
<dbReference type="AlphaFoldDB" id="A0A3D9HA39"/>
<sequence>MNKLKKLALFIIIAISANAFSQTKTDALKDAKTTSKATLEMDFETVLKHTLPSVLDMMGGKDAALQVIKSTFEGMKSQGFVFEKADIIGVSDIVQEQGQSRCVIEGYNQMQMSGQRISSKSYLLGIYNETDKHWWFVEAKQLKNEALVDKILPNFETSLEIPEDDMKVEKL</sequence>
<proteinExistence type="predicted"/>
<keyword evidence="1" id="KW-0732">Signal</keyword>
<dbReference type="OrthoDB" id="670350at2"/>
<evidence type="ECO:0008006" key="4">
    <source>
        <dbReference type="Google" id="ProtNLM"/>
    </source>
</evidence>
<gene>
    <name evidence="2" type="ORF">DFQ10_101124</name>
</gene>